<reference evidence="4" key="1">
    <citation type="journal article" date="2019" name="Int. J. Syst. Evol. Microbiol.">
        <title>The Global Catalogue of Microorganisms (GCM) 10K type strain sequencing project: providing services to taxonomists for standard genome sequencing and annotation.</title>
        <authorList>
            <consortium name="The Broad Institute Genomics Platform"/>
            <consortium name="The Broad Institute Genome Sequencing Center for Infectious Disease"/>
            <person name="Wu L."/>
            <person name="Ma J."/>
        </authorList>
    </citation>
    <scope>NUCLEOTIDE SEQUENCE [LARGE SCALE GENOMIC DNA]</scope>
    <source>
        <strain evidence="4">JCM 17925</strain>
    </source>
</reference>
<organism evidence="3 4">
    <name type="scientific">Nibrella viscosa</name>
    <dbReference type="NCBI Taxonomy" id="1084524"/>
    <lineage>
        <taxon>Bacteria</taxon>
        <taxon>Pseudomonadati</taxon>
        <taxon>Bacteroidota</taxon>
        <taxon>Cytophagia</taxon>
        <taxon>Cytophagales</taxon>
        <taxon>Spirosomataceae</taxon>
        <taxon>Nibrella</taxon>
    </lineage>
</organism>
<evidence type="ECO:0000313" key="4">
    <source>
        <dbReference type="Proteomes" id="UP001500936"/>
    </source>
</evidence>
<protein>
    <recommendedName>
        <fullName evidence="5">Tetratricopeptide repeat-containing protein</fullName>
    </recommendedName>
</protein>
<proteinExistence type="predicted"/>
<gene>
    <name evidence="3" type="ORF">GCM10023187_52650</name>
</gene>
<dbReference type="SUPFAM" id="SSF48452">
    <property type="entry name" value="TPR-like"/>
    <property type="match status" value="1"/>
</dbReference>
<evidence type="ECO:0008006" key="5">
    <source>
        <dbReference type="Google" id="ProtNLM"/>
    </source>
</evidence>
<keyword evidence="2" id="KW-1133">Transmembrane helix</keyword>
<evidence type="ECO:0000313" key="3">
    <source>
        <dbReference type="EMBL" id="GAA4418841.1"/>
    </source>
</evidence>
<evidence type="ECO:0000256" key="2">
    <source>
        <dbReference type="SAM" id="Phobius"/>
    </source>
</evidence>
<dbReference type="Proteomes" id="UP001500936">
    <property type="component" value="Unassembled WGS sequence"/>
</dbReference>
<dbReference type="RefSeq" id="WP_345271050.1">
    <property type="nucleotide sequence ID" value="NZ_BAABHB010000017.1"/>
</dbReference>
<keyword evidence="2" id="KW-0812">Transmembrane</keyword>
<comment type="caution">
    <text evidence="3">The sequence shown here is derived from an EMBL/GenBank/DDBJ whole genome shotgun (WGS) entry which is preliminary data.</text>
</comment>
<dbReference type="InterPro" id="IPR011990">
    <property type="entry name" value="TPR-like_helical_dom_sf"/>
</dbReference>
<evidence type="ECO:0000256" key="1">
    <source>
        <dbReference type="SAM" id="MobiDB-lite"/>
    </source>
</evidence>
<dbReference type="EMBL" id="BAABHB010000017">
    <property type="protein sequence ID" value="GAA4418841.1"/>
    <property type="molecule type" value="Genomic_DNA"/>
</dbReference>
<name>A0ABP8KXU4_9BACT</name>
<feature type="transmembrane region" description="Helical" evidence="2">
    <location>
        <begin position="99"/>
        <end position="119"/>
    </location>
</feature>
<keyword evidence="2" id="KW-0472">Membrane</keyword>
<sequence>MELDETIFDRIHRYLAGRMDEPERQQFVKQMELDEDLRTEVEIQRQIKAAYQISRNKTLLDEIHKELQHQGHLWQPPKLEPANNQGEIAVEPVVRKINWGYIATAACVVLALGFGWYFYLQNDNSPTNEVTKQEPEPNLPDTDAVISPGLSSPEPIQPPAQTLPSSQPRRKNQADTRYAQLFKENFKPTVRHNPEEPADKPRFAAPRSVMEARLRIPEDTAAILAGIQLLRQGKIRQAITRLQPATDCALPDWQANAQWFLALAYLRNNQPAKARPLLQRLTAEPTELYQSQAQRLLTNLDQ</sequence>
<keyword evidence="4" id="KW-1185">Reference proteome</keyword>
<dbReference type="Gene3D" id="1.25.40.10">
    <property type="entry name" value="Tetratricopeptide repeat domain"/>
    <property type="match status" value="1"/>
</dbReference>
<accession>A0ABP8KXU4</accession>
<feature type="region of interest" description="Disordered" evidence="1">
    <location>
        <begin position="126"/>
        <end position="174"/>
    </location>
</feature>